<dbReference type="EMBL" id="KZ662817">
    <property type="protein sequence ID" value="PPS18673.1"/>
    <property type="molecule type" value="Genomic_DNA"/>
</dbReference>
<evidence type="ECO:0000313" key="1">
    <source>
        <dbReference type="EMBL" id="PPS18673.1"/>
    </source>
</evidence>
<name>A0A2P5YT02_GOSBA</name>
<sequence>MLRNQGTCLYLRSLYIGKLLPIKQQFDSGLPCQIKDGNLASTLSIPHHYQRDLRGIFMYFLMEDKNGVFKCCKLKCLVAGN</sequence>
<organism evidence="1 2">
    <name type="scientific">Gossypium barbadense</name>
    <name type="common">Sea Island cotton</name>
    <name type="synonym">Hibiscus barbadensis</name>
    <dbReference type="NCBI Taxonomy" id="3634"/>
    <lineage>
        <taxon>Eukaryota</taxon>
        <taxon>Viridiplantae</taxon>
        <taxon>Streptophyta</taxon>
        <taxon>Embryophyta</taxon>
        <taxon>Tracheophyta</taxon>
        <taxon>Spermatophyta</taxon>
        <taxon>Magnoliopsida</taxon>
        <taxon>eudicotyledons</taxon>
        <taxon>Gunneridae</taxon>
        <taxon>Pentapetalae</taxon>
        <taxon>rosids</taxon>
        <taxon>malvids</taxon>
        <taxon>Malvales</taxon>
        <taxon>Malvaceae</taxon>
        <taxon>Malvoideae</taxon>
        <taxon>Gossypium</taxon>
    </lineage>
</organism>
<accession>A0A2P5YT02</accession>
<protein>
    <submittedName>
        <fullName evidence="1">Uncharacterized protein</fullName>
    </submittedName>
</protein>
<gene>
    <name evidence="1" type="ORF">GOBAR_AA01903</name>
</gene>
<reference evidence="1 2" key="1">
    <citation type="submission" date="2015-01" db="EMBL/GenBank/DDBJ databases">
        <title>Genome of allotetraploid Gossypium barbadense reveals genomic plasticity and fiber elongation in cotton evolution.</title>
        <authorList>
            <person name="Chen X."/>
            <person name="Liu X."/>
            <person name="Zhao B."/>
            <person name="Zheng H."/>
            <person name="Hu Y."/>
            <person name="Lu G."/>
            <person name="Yang C."/>
            <person name="Chen J."/>
            <person name="Shan C."/>
            <person name="Zhang L."/>
            <person name="Zhou Y."/>
            <person name="Wang L."/>
            <person name="Guo W."/>
            <person name="Bai Y."/>
            <person name="Ruan J."/>
            <person name="Shangguan X."/>
            <person name="Mao Y."/>
            <person name="Jiang J."/>
            <person name="Zhu Y."/>
            <person name="Lei J."/>
            <person name="Kang H."/>
            <person name="Chen S."/>
            <person name="He X."/>
            <person name="Wang R."/>
            <person name="Wang Y."/>
            <person name="Chen J."/>
            <person name="Wang L."/>
            <person name="Yu S."/>
            <person name="Wang B."/>
            <person name="Wei J."/>
            <person name="Song S."/>
            <person name="Lu X."/>
            <person name="Gao Z."/>
            <person name="Gu W."/>
            <person name="Deng X."/>
            <person name="Ma D."/>
            <person name="Wang S."/>
            <person name="Liang W."/>
            <person name="Fang L."/>
            <person name="Cai C."/>
            <person name="Zhu X."/>
            <person name="Zhou B."/>
            <person name="Zhang Y."/>
            <person name="Chen Z."/>
            <person name="Xu S."/>
            <person name="Zhu R."/>
            <person name="Wang S."/>
            <person name="Zhang T."/>
            <person name="Zhao G."/>
        </authorList>
    </citation>
    <scope>NUCLEOTIDE SEQUENCE [LARGE SCALE GENOMIC DNA]</scope>
    <source>
        <strain evidence="2">cv. Xinhai21</strain>
        <tissue evidence="1">Leaf</tissue>
    </source>
</reference>
<dbReference type="AlphaFoldDB" id="A0A2P5YT02"/>
<evidence type="ECO:0000313" key="2">
    <source>
        <dbReference type="Proteomes" id="UP000239757"/>
    </source>
</evidence>
<proteinExistence type="predicted"/>
<dbReference type="Proteomes" id="UP000239757">
    <property type="component" value="Unassembled WGS sequence"/>
</dbReference>